<reference evidence="1 2" key="1">
    <citation type="journal article" date="2023" name="Hortic Res">
        <title>The complete reference genome for grapevine (Vitis vinifera L.) genetics and breeding.</title>
        <authorList>
            <person name="Shi X."/>
            <person name="Cao S."/>
            <person name="Wang X."/>
            <person name="Huang S."/>
            <person name="Wang Y."/>
            <person name="Liu Z."/>
            <person name="Liu W."/>
            <person name="Leng X."/>
            <person name="Peng Y."/>
            <person name="Wang N."/>
            <person name="Wang Y."/>
            <person name="Ma Z."/>
            <person name="Xu X."/>
            <person name="Zhang F."/>
            <person name="Xue H."/>
            <person name="Zhong H."/>
            <person name="Wang Y."/>
            <person name="Zhang K."/>
            <person name="Velt A."/>
            <person name="Avia K."/>
            <person name="Holtgrawe D."/>
            <person name="Grimplet J."/>
            <person name="Matus J.T."/>
            <person name="Ware D."/>
            <person name="Wu X."/>
            <person name="Wang H."/>
            <person name="Liu C."/>
            <person name="Fang Y."/>
            <person name="Rustenholz C."/>
            <person name="Cheng Z."/>
            <person name="Xiao H."/>
            <person name="Zhou Y."/>
        </authorList>
    </citation>
    <scope>NUCLEOTIDE SEQUENCE [LARGE SCALE GENOMIC DNA]</scope>
    <source>
        <strain evidence="2">cv. Pinot noir / PN40024</strain>
        <tissue evidence="1">Leaf</tissue>
    </source>
</reference>
<proteinExistence type="predicted"/>
<evidence type="ECO:0000313" key="1">
    <source>
        <dbReference type="EMBL" id="WJZ86370.1"/>
    </source>
</evidence>
<dbReference type="Proteomes" id="UP001227230">
    <property type="component" value="Chromosome 4"/>
</dbReference>
<name>A0ABY9BU29_VITVI</name>
<organism evidence="1 2">
    <name type="scientific">Vitis vinifera</name>
    <name type="common">Grape</name>
    <dbReference type="NCBI Taxonomy" id="29760"/>
    <lineage>
        <taxon>Eukaryota</taxon>
        <taxon>Viridiplantae</taxon>
        <taxon>Streptophyta</taxon>
        <taxon>Embryophyta</taxon>
        <taxon>Tracheophyta</taxon>
        <taxon>Spermatophyta</taxon>
        <taxon>Magnoliopsida</taxon>
        <taxon>eudicotyledons</taxon>
        <taxon>Gunneridae</taxon>
        <taxon>Pentapetalae</taxon>
        <taxon>rosids</taxon>
        <taxon>Vitales</taxon>
        <taxon>Vitaceae</taxon>
        <taxon>Viteae</taxon>
        <taxon>Vitis</taxon>
    </lineage>
</organism>
<dbReference type="EMBL" id="CP126651">
    <property type="protein sequence ID" value="WJZ86370.1"/>
    <property type="molecule type" value="Genomic_DNA"/>
</dbReference>
<keyword evidence="2" id="KW-1185">Reference proteome</keyword>
<evidence type="ECO:0000313" key="2">
    <source>
        <dbReference type="Proteomes" id="UP001227230"/>
    </source>
</evidence>
<gene>
    <name evidence="1" type="ORF">VitviT2T_005830</name>
</gene>
<protein>
    <submittedName>
        <fullName evidence="1">Uncharacterized protein</fullName>
    </submittedName>
</protein>
<sequence>MRGPHNCSRTHDSIFPLPHGLLHHRQHRVCRDSRGLHRIETQRDNLPTPAIVQALEPLASHWNSLHQCPTAICNTRQEKPSLVLPRATTSPFRKSLM</sequence>
<accession>A0ABY9BU29</accession>